<evidence type="ECO:0000256" key="7">
    <source>
        <dbReference type="ARBA" id="ARBA00023136"/>
    </source>
</evidence>
<evidence type="ECO:0000256" key="9">
    <source>
        <dbReference type="ARBA" id="ARBA00023180"/>
    </source>
</evidence>
<dbReference type="PANTHER" id="PTHR19944:SF86">
    <property type="entry name" value="HLA CLASS II HISTOCOMPATIBILITY ANTIGEN, DR ALPHA CHAIN"/>
    <property type="match status" value="1"/>
</dbReference>
<evidence type="ECO:0000259" key="13">
    <source>
        <dbReference type="SMART" id="SM00407"/>
    </source>
</evidence>
<dbReference type="InterPro" id="IPR003006">
    <property type="entry name" value="Ig/MHC_CS"/>
</dbReference>
<evidence type="ECO:0000259" key="14">
    <source>
        <dbReference type="SMART" id="SM00920"/>
    </source>
</evidence>
<sequence>FEPDSSDPSTLGSPVSTEGEGRREPGHPAGHAERKAGLQEFEGEAVFHVDWAQRTTSWRLPDFSTFTTFQTAVALGSLSVVKHNLEFFMAHSNRTRAQNGTPTPPFGQSEGPHHPTNNADCFFPRVRSNLRWTRRKVGLDEVVSEGVEETSFLPNADNTFHKFSYLPFVPADRDLYTCRVEHWGLEGPLTQTWGKGLPGPFPETAENVLCSLGLAIGILGIIVGTVLFFKAMRMTYRNSRGGQSGGL</sequence>
<reference evidence="15" key="1">
    <citation type="submission" date="2009-12" db="EMBL/GenBank/DDBJ databases">
        <title>The Genome Sequence of Anolis carolinensis (Green Anole Lizard).</title>
        <authorList>
            <consortium name="The Genome Sequencing Platform"/>
            <person name="Di Palma F."/>
            <person name="Alfoldi J."/>
            <person name="Heiman D."/>
            <person name="Young S."/>
            <person name="Grabherr M."/>
            <person name="Johnson J."/>
            <person name="Lander E.S."/>
            <person name="Lindblad-Toh K."/>
        </authorList>
    </citation>
    <scope>NUCLEOTIDE SEQUENCE [LARGE SCALE GENOMIC DNA]</scope>
    <source>
        <strain evidence="15">JBL SC #1</strain>
    </source>
</reference>
<comment type="subcellular location">
    <subcellularLocation>
        <location evidence="1">Membrane</location>
        <topology evidence="1">Single-pass type I membrane protein</topology>
    </subcellularLocation>
</comment>
<evidence type="ECO:0000256" key="11">
    <source>
        <dbReference type="SAM" id="MobiDB-lite"/>
    </source>
</evidence>
<dbReference type="InterPro" id="IPR003597">
    <property type="entry name" value="Ig_C1-set"/>
</dbReference>
<keyword evidence="10" id="KW-0491">MHC II</keyword>
<keyword evidence="3" id="KW-0732">Signal</keyword>
<dbReference type="GO" id="GO:0042613">
    <property type="term" value="C:MHC class II protein complex"/>
    <property type="evidence" value="ECO:0007669"/>
    <property type="project" value="UniProtKB-KW"/>
</dbReference>
<dbReference type="SMART" id="SM00407">
    <property type="entry name" value="IGc1"/>
    <property type="match status" value="1"/>
</dbReference>
<dbReference type="PROSITE" id="PS00290">
    <property type="entry name" value="IG_MHC"/>
    <property type="match status" value="1"/>
</dbReference>
<dbReference type="InterPro" id="IPR014745">
    <property type="entry name" value="MHC_II_a/b_N"/>
</dbReference>
<organism evidence="15 16">
    <name type="scientific">Anolis carolinensis</name>
    <name type="common">Green anole</name>
    <name type="synonym">American chameleon</name>
    <dbReference type="NCBI Taxonomy" id="28377"/>
    <lineage>
        <taxon>Eukaryota</taxon>
        <taxon>Metazoa</taxon>
        <taxon>Chordata</taxon>
        <taxon>Craniata</taxon>
        <taxon>Vertebrata</taxon>
        <taxon>Euteleostomi</taxon>
        <taxon>Lepidosauria</taxon>
        <taxon>Squamata</taxon>
        <taxon>Bifurcata</taxon>
        <taxon>Unidentata</taxon>
        <taxon>Episquamata</taxon>
        <taxon>Toxicofera</taxon>
        <taxon>Iguania</taxon>
        <taxon>Dactyloidae</taxon>
        <taxon>Anolis</taxon>
    </lineage>
</organism>
<reference evidence="15" key="2">
    <citation type="submission" date="2025-08" db="UniProtKB">
        <authorList>
            <consortium name="Ensembl"/>
        </authorList>
    </citation>
    <scope>IDENTIFICATION</scope>
</reference>
<evidence type="ECO:0000256" key="10">
    <source>
        <dbReference type="ARBA" id="ARBA00023182"/>
    </source>
</evidence>
<evidence type="ECO:0000256" key="2">
    <source>
        <dbReference type="ARBA" id="ARBA00022692"/>
    </source>
</evidence>
<keyword evidence="9" id="KW-0325">Glycoprotein</keyword>
<proteinExistence type="predicted"/>
<dbReference type="Gene3D" id="3.10.320.10">
    <property type="entry name" value="Class II Histocompatibility Antigen, M Beta Chain, Chain B, domain 1"/>
    <property type="match status" value="1"/>
</dbReference>
<evidence type="ECO:0008006" key="17">
    <source>
        <dbReference type="Google" id="ProtNLM"/>
    </source>
</evidence>
<dbReference type="AlphaFoldDB" id="A0A803T4Q4"/>
<dbReference type="InterPro" id="IPR036179">
    <property type="entry name" value="Ig-like_dom_sf"/>
</dbReference>
<feature type="compositionally biased region" description="Polar residues" evidence="11">
    <location>
        <begin position="1"/>
        <end position="16"/>
    </location>
</feature>
<dbReference type="InterPro" id="IPR050160">
    <property type="entry name" value="MHC/Immunoglobulin"/>
</dbReference>
<dbReference type="PANTHER" id="PTHR19944">
    <property type="entry name" value="MHC CLASS II-RELATED"/>
    <property type="match status" value="1"/>
</dbReference>
<dbReference type="Pfam" id="PF00993">
    <property type="entry name" value="MHC_II_alpha"/>
    <property type="match status" value="1"/>
</dbReference>
<accession>A0A803T4Q4</accession>
<evidence type="ECO:0000256" key="5">
    <source>
        <dbReference type="ARBA" id="ARBA00022989"/>
    </source>
</evidence>
<feature type="region of interest" description="Disordered" evidence="11">
    <location>
        <begin position="1"/>
        <end position="35"/>
    </location>
</feature>
<keyword evidence="6" id="KW-1064">Adaptive immunity</keyword>
<keyword evidence="8" id="KW-1015">Disulfide bond</keyword>
<keyword evidence="16" id="KW-1185">Reference proteome</keyword>
<feature type="domain" description="MHC class II alpha chain N-terminal" evidence="14">
    <location>
        <begin position="23"/>
        <end position="99"/>
    </location>
</feature>
<evidence type="ECO:0000256" key="12">
    <source>
        <dbReference type="SAM" id="Phobius"/>
    </source>
</evidence>
<evidence type="ECO:0000256" key="1">
    <source>
        <dbReference type="ARBA" id="ARBA00004479"/>
    </source>
</evidence>
<dbReference type="Gene3D" id="2.60.40.10">
    <property type="entry name" value="Immunoglobulins"/>
    <property type="match status" value="1"/>
</dbReference>
<feature type="compositionally biased region" description="Basic and acidic residues" evidence="11">
    <location>
        <begin position="19"/>
        <end position="35"/>
    </location>
</feature>
<evidence type="ECO:0000256" key="3">
    <source>
        <dbReference type="ARBA" id="ARBA00022729"/>
    </source>
</evidence>
<dbReference type="GO" id="GO:0002250">
    <property type="term" value="P:adaptive immune response"/>
    <property type="evidence" value="ECO:0007669"/>
    <property type="project" value="UniProtKB-KW"/>
</dbReference>
<feature type="region of interest" description="Disordered" evidence="11">
    <location>
        <begin position="95"/>
        <end position="115"/>
    </location>
</feature>
<reference evidence="15" key="3">
    <citation type="submission" date="2025-09" db="UniProtKB">
        <authorList>
            <consortium name="Ensembl"/>
        </authorList>
    </citation>
    <scope>IDENTIFICATION</scope>
</reference>
<evidence type="ECO:0000256" key="6">
    <source>
        <dbReference type="ARBA" id="ARBA00023130"/>
    </source>
</evidence>
<keyword evidence="4" id="KW-0391">Immunity</keyword>
<dbReference type="SUPFAM" id="SSF48726">
    <property type="entry name" value="Immunoglobulin"/>
    <property type="match status" value="1"/>
</dbReference>
<name>A0A803T4Q4_ANOCA</name>
<dbReference type="GeneTree" id="ENSGT00940000161847"/>
<dbReference type="SMART" id="SM00920">
    <property type="entry name" value="MHC_II_alpha"/>
    <property type="match status" value="1"/>
</dbReference>
<dbReference type="SUPFAM" id="SSF54452">
    <property type="entry name" value="MHC antigen-recognition domain"/>
    <property type="match status" value="1"/>
</dbReference>
<evidence type="ECO:0000313" key="16">
    <source>
        <dbReference type="Proteomes" id="UP000001646"/>
    </source>
</evidence>
<evidence type="ECO:0000256" key="4">
    <source>
        <dbReference type="ARBA" id="ARBA00022859"/>
    </source>
</evidence>
<feature type="transmembrane region" description="Helical" evidence="12">
    <location>
        <begin position="211"/>
        <end position="229"/>
    </location>
</feature>
<protein>
    <recommendedName>
        <fullName evidence="17">Ig-like domain-containing protein</fullName>
    </recommendedName>
</protein>
<keyword evidence="7 12" id="KW-0472">Membrane</keyword>
<keyword evidence="5 12" id="KW-1133">Transmembrane helix</keyword>
<dbReference type="Proteomes" id="UP000001646">
    <property type="component" value="Unplaced"/>
</dbReference>
<dbReference type="Pfam" id="PF07654">
    <property type="entry name" value="C1-set"/>
    <property type="match status" value="1"/>
</dbReference>
<dbReference type="InterPro" id="IPR011162">
    <property type="entry name" value="MHC_I/II-like_Ag-recog"/>
</dbReference>
<feature type="domain" description="Immunoglobulin C1-set" evidence="13">
    <location>
        <begin position="119"/>
        <end position="188"/>
    </location>
</feature>
<dbReference type="InterPro" id="IPR013783">
    <property type="entry name" value="Ig-like_fold"/>
</dbReference>
<evidence type="ECO:0000313" key="15">
    <source>
        <dbReference type="Ensembl" id="ENSACAP00000030194.1"/>
    </source>
</evidence>
<evidence type="ECO:0000256" key="8">
    <source>
        <dbReference type="ARBA" id="ARBA00023157"/>
    </source>
</evidence>
<keyword evidence="2 12" id="KW-0812">Transmembrane</keyword>
<dbReference type="InterPro" id="IPR001003">
    <property type="entry name" value="MHC_II_a_N"/>
</dbReference>
<dbReference type="GO" id="GO:0002504">
    <property type="term" value="P:antigen processing and presentation of peptide or polysaccharide antigen via MHC class II"/>
    <property type="evidence" value="ECO:0007669"/>
    <property type="project" value="UniProtKB-KW"/>
</dbReference>
<dbReference type="Ensembl" id="ENSACAT00000038687.1">
    <property type="protein sequence ID" value="ENSACAP00000030194.1"/>
    <property type="gene ID" value="ENSACAG00000038834.1"/>
</dbReference>